<organism evidence="1 2">
    <name type="scientific">Trifolium medium</name>
    <dbReference type="NCBI Taxonomy" id="97028"/>
    <lineage>
        <taxon>Eukaryota</taxon>
        <taxon>Viridiplantae</taxon>
        <taxon>Streptophyta</taxon>
        <taxon>Embryophyta</taxon>
        <taxon>Tracheophyta</taxon>
        <taxon>Spermatophyta</taxon>
        <taxon>Magnoliopsida</taxon>
        <taxon>eudicotyledons</taxon>
        <taxon>Gunneridae</taxon>
        <taxon>Pentapetalae</taxon>
        <taxon>rosids</taxon>
        <taxon>fabids</taxon>
        <taxon>Fabales</taxon>
        <taxon>Fabaceae</taxon>
        <taxon>Papilionoideae</taxon>
        <taxon>50 kb inversion clade</taxon>
        <taxon>NPAAA clade</taxon>
        <taxon>Hologalegina</taxon>
        <taxon>IRL clade</taxon>
        <taxon>Trifolieae</taxon>
        <taxon>Trifolium</taxon>
    </lineage>
</organism>
<accession>A0A392RFE8</accession>
<dbReference type="Proteomes" id="UP000265520">
    <property type="component" value="Unassembled WGS sequence"/>
</dbReference>
<comment type="caution">
    <text evidence="1">The sequence shown here is derived from an EMBL/GenBank/DDBJ whole genome shotgun (WGS) entry which is preliminary data.</text>
</comment>
<reference evidence="1 2" key="1">
    <citation type="journal article" date="2018" name="Front. Plant Sci.">
        <title>Red Clover (Trifolium pratense) and Zigzag Clover (T. medium) - A Picture of Genomic Similarities and Differences.</title>
        <authorList>
            <person name="Dluhosova J."/>
            <person name="Istvanek J."/>
            <person name="Nedelnik J."/>
            <person name="Repkova J."/>
        </authorList>
    </citation>
    <scope>NUCLEOTIDE SEQUENCE [LARGE SCALE GENOMIC DNA]</scope>
    <source>
        <strain evidence="2">cv. 10/8</strain>
        <tissue evidence="1">Leaf</tissue>
    </source>
</reference>
<keyword evidence="2" id="KW-1185">Reference proteome</keyword>
<protein>
    <submittedName>
        <fullName evidence="1">Uncharacterized protein</fullName>
    </submittedName>
</protein>
<proteinExistence type="predicted"/>
<name>A0A392RFE8_9FABA</name>
<dbReference type="EMBL" id="LXQA010217822">
    <property type="protein sequence ID" value="MCI34862.1"/>
    <property type="molecule type" value="Genomic_DNA"/>
</dbReference>
<feature type="non-terminal residue" evidence="1">
    <location>
        <position position="1"/>
    </location>
</feature>
<sequence>GQSGKAEDSSYGMGVAEVGGLEKGESLGVSLVANSLCPVLMVLFNPEPKPLHDNAEG</sequence>
<dbReference type="AlphaFoldDB" id="A0A392RFE8"/>
<evidence type="ECO:0000313" key="2">
    <source>
        <dbReference type="Proteomes" id="UP000265520"/>
    </source>
</evidence>
<evidence type="ECO:0000313" key="1">
    <source>
        <dbReference type="EMBL" id="MCI34862.1"/>
    </source>
</evidence>